<proteinExistence type="predicted"/>
<sequence>MISLCDESITNITNANLSACAYVTTFGDKLFYTNRDNNSVTCCDYHGNKLWTFCNKSVLDTPCGISVDNDGNLFVVGWYTHNVVVISPDGQHYRKMLSRKDGLNHPLVLHYDQSTNTLLVANRANKAWLYKVKGYMLMFDNSYIPVFSFQINYLV</sequence>
<dbReference type="Proteomes" id="UP000683360">
    <property type="component" value="Unassembled WGS sequence"/>
</dbReference>
<dbReference type="Gene3D" id="2.120.10.30">
    <property type="entry name" value="TolB, C-terminal domain"/>
    <property type="match status" value="1"/>
</dbReference>
<accession>A0A8S3S6G7</accession>
<keyword evidence="2" id="KW-1185">Reference proteome</keyword>
<dbReference type="InterPro" id="IPR011042">
    <property type="entry name" value="6-blade_b-propeller_TolB-like"/>
</dbReference>
<evidence type="ECO:0000313" key="2">
    <source>
        <dbReference type="Proteomes" id="UP000683360"/>
    </source>
</evidence>
<comment type="caution">
    <text evidence="1">The sequence shown here is derived from an EMBL/GenBank/DDBJ whole genome shotgun (WGS) entry which is preliminary data.</text>
</comment>
<dbReference type="EMBL" id="CAJPWZ010001303">
    <property type="protein sequence ID" value="CAG2212586.1"/>
    <property type="molecule type" value="Genomic_DNA"/>
</dbReference>
<evidence type="ECO:0000313" key="1">
    <source>
        <dbReference type="EMBL" id="CAG2212586.1"/>
    </source>
</evidence>
<name>A0A8S3S6G7_MYTED</name>
<reference evidence="1" key="1">
    <citation type="submission" date="2021-03" db="EMBL/GenBank/DDBJ databases">
        <authorList>
            <person name="Bekaert M."/>
        </authorList>
    </citation>
    <scope>NUCLEOTIDE SEQUENCE</scope>
</reference>
<dbReference type="AlphaFoldDB" id="A0A8S3S6G7"/>
<dbReference type="OrthoDB" id="423498at2759"/>
<organism evidence="1 2">
    <name type="scientific">Mytilus edulis</name>
    <name type="common">Blue mussel</name>
    <dbReference type="NCBI Taxonomy" id="6550"/>
    <lineage>
        <taxon>Eukaryota</taxon>
        <taxon>Metazoa</taxon>
        <taxon>Spiralia</taxon>
        <taxon>Lophotrochozoa</taxon>
        <taxon>Mollusca</taxon>
        <taxon>Bivalvia</taxon>
        <taxon>Autobranchia</taxon>
        <taxon>Pteriomorphia</taxon>
        <taxon>Mytilida</taxon>
        <taxon>Mytiloidea</taxon>
        <taxon>Mytilidae</taxon>
        <taxon>Mytilinae</taxon>
        <taxon>Mytilus</taxon>
    </lineage>
</organism>
<gene>
    <name evidence="1" type="ORF">MEDL_26545</name>
</gene>
<dbReference type="SUPFAM" id="SSF101898">
    <property type="entry name" value="NHL repeat"/>
    <property type="match status" value="1"/>
</dbReference>
<protein>
    <submittedName>
        <fullName evidence="1">Uncharacterized protein</fullName>
    </submittedName>
</protein>